<accession>E4USG7</accession>
<dbReference type="Gene3D" id="1.25.40.10">
    <property type="entry name" value="Tetratricopeptide repeat domain"/>
    <property type="match status" value="1"/>
</dbReference>
<dbReference type="InterPro" id="IPR011990">
    <property type="entry name" value="TPR-like_helical_dom_sf"/>
</dbReference>
<dbReference type="EMBL" id="DS989824">
    <property type="protein sequence ID" value="EFR00534.1"/>
    <property type="molecule type" value="Genomic_DNA"/>
</dbReference>
<proteinExistence type="predicted"/>
<dbReference type="Proteomes" id="UP000002669">
    <property type="component" value="Unassembled WGS sequence"/>
</dbReference>
<evidence type="ECO:0000313" key="1">
    <source>
        <dbReference type="EMBL" id="EFR00534.1"/>
    </source>
</evidence>
<dbReference type="GeneID" id="10028643"/>
<name>E4USG7_ARTGP</name>
<dbReference type="OrthoDB" id="5986190at2759"/>
<evidence type="ECO:0008006" key="3">
    <source>
        <dbReference type="Google" id="ProtNLM"/>
    </source>
</evidence>
<gene>
    <name evidence="1" type="ORF">MGYG_03538</name>
</gene>
<evidence type="ECO:0000313" key="2">
    <source>
        <dbReference type="Proteomes" id="UP000002669"/>
    </source>
</evidence>
<dbReference type="VEuPathDB" id="FungiDB:MGYG_03538"/>
<dbReference type="HOGENOM" id="CLU_2527010_0_0_1"/>
<reference evidence="2" key="1">
    <citation type="journal article" date="2012" name="MBio">
        <title>Comparative genome analysis of Trichophyton rubrum and related dermatophytes reveals candidate genes involved in infection.</title>
        <authorList>
            <person name="Martinez D.A."/>
            <person name="Oliver B.G."/>
            <person name="Graeser Y."/>
            <person name="Goldberg J.M."/>
            <person name="Li W."/>
            <person name="Martinez-Rossi N.M."/>
            <person name="Monod M."/>
            <person name="Shelest E."/>
            <person name="Barton R.C."/>
            <person name="Birch E."/>
            <person name="Brakhage A.A."/>
            <person name="Chen Z."/>
            <person name="Gurr S.J."/>
            <person name="Heiman D."/>
            <person name="Heitman J."/>
            <person name="Kosti I."/>
            <person name="Rossi A."/>
            <person name="Saif S."/>
            <person name="Samalova M."/>
            <person name="Saunders C.W."/>
            <person name="Shea T."/>
            <person name="Summerbell R.C."/>
            <person name="Xu J."/>
            <person name="Young S."/>
            <person name="Zeng Q."/>
            <person name="Birren B.W."/>
            <person name="Cuomo C.A."/>
            <person name="White T.C."/>
        </authorList>
    </citation>
    <scope>NUCLEOTIDE SEQUENCE [LARGE SCALE GENOMIC DNA]</scope>
    <source>
        <strain evidence="2">ATCC MYA-4604 / CBS 118893</strain>
    </source>
</reference>
<protein>
    <recommendedName>
        <fullName evidence="3">Tetratricopeptide repeat protein</fullName>
    </recommendedName>
</protein>
<keyword evidence="2" id="KW-1185">Reference proteome</keyword>
<organism evidence="2">
    <name type="scientific">Arthroderma gypseum (strain ATCC MYA-4604 / CBS 118893)</name>
    <name type="common">Microsporum gypseum</name>
    <dbReference type="NCBI Taxonomy" id="535722"/>
    <lineage>
        <taxon>Eukaryota</taxon>
        <taxon>Fungi</taxon>
        <taxon>Dikarya</taxon>
        <taxon>Ascomycota</taxon>
        <taxon>Pezizomycotina</taxon>
        <taxon>Eurotiomycetes</taxon>
        <taxon>Eurotiomycetidae</taxon>
        <taxon>Onygenales</taxon>
        <taxon>Arthrodermataceae</taxon>
        <taxon>Nannizzia</taxon>
    </lineage>
</organism>
<dbReference type="InParanoid" id="E4USG7"/>
<dbReference type="Pfam" id="PF13374">
    <property type="entry name" value="TPR_10"/>
    <property type="match status" value="1"/>
</dbReference>
<dbReference type="RefSeq" id="XP_003173364.1">
    <property type="nucleotide sequence ID" value="XM_003173316.1"/>
</dbReference>
<dbReference type="AlphaFoldDB" id="E4USG7"/>
<sequence>MTKAEELQIQILSAYQRMLGDEHPITQNSMLNLASTYRSQELLKKAGEFGPKVLGQREKTFHYATYCINIFCPELLEAGRNPRD</sequence>